<evidence type="ECO:0000313" key="11">
    <source>
        <dbReference type="Proteomes" id="UP000007397"/>
    </source>
</evidence>
<dbReference type="Gene3D" id="3.30.240.20">
    <property type="entry name" value="bsu07140 like domains"/>
    <property type="match status" value="1"/>
</dbReference>
<dbReference type="STRING" id="866895.HBHAL_2687"/>
<evidence type="ECO:0000313" key="10">
    <source>
        <dbReference type="EMBL" id="CCG45037.1"/>
    </source>
</evidence>
<dbReference type="KEGG" id="hhd:HBHAL_2687"/>
<dbReference type="EMBL" id="HE717023">
    <property type="protein sequence ID" value="CCG45037.1"/>
    <property type="molecule type" value="Genomic_DNA"/>
</dbReference>
<gene>
    <name evidence="10" type="ordered locus">HBHAL_2687</name>
</gene>
<dbReference type="Pfam" id="PF20730">
    <property type="entry name" value="YetF_N"/>
    <property type="match status" value="1"/>
</dbReference>
<keyword evidence="11" id="KW-1185">Reference proteome</keyword>
<dbReference type="AlphaFoldDB" id="I0JLL7"/>
<keyword evidence="5 7" id="KW-1133">Transmembrane helix</keyword>
<dbReference type="eggNOG" id="COG2323">
    <property type="taxonomic scope" value="Bacteria"/>
</dbReference>
<keyword evidence="3" id="KW-1003">Cell membrane</keyword>
<evidence type="ECO:0000259" key="8">
    <source>
        <dbReference type="Pfam" id="PF04239"/>
    </source>
</evidence>
<dbReference type="PANTHER" id="PTHR34582">
    <property type="entry name" value="UPF0702 TRANSMEMBRANE PROTEIN YCAP"/>
    <property type="match status" value="1"/>
</dbReference>
<evidence type="ECO:0000256" key="3">
    <source>
        <dbReference type="ARBA" id="ARBA00022475"/>
    </source>
</evidence>
<dbReference type="InterPro" id="IPR048454">
    <property type="entry name" value="YetF_N"/>
</dbReference>
<dbReference type="InterPro" id="IPR023090">
    <property type="entry name" value="UPF0702_alpha/beta_dom_sf"/>
</dbReference>
<dbReference type="InterPro" id="IPR007353">
    <property type="entry name" value="DUF421"/>
</dbReference>
<feature type="transmembrane region" description="Helical" evidence="7">
    <location>
        <begin position="64"/>
        <end position="86"/>
    </location>
</feature>
<dbReference type="PATRIC" id="fig|866895.3.peg.1703"/>
<proteinExistence type="inferred from homology"/>
<sequence>MLFNGWSGVIRIIIMALTVYPALIFMLRISGKRTLSKMNMFDMVITVAIGSVVASVMLSNKMTIVEGLTGLGMLIILQFAVTWLEVRSEGFTSLIKGEPQLLLYQGQYMEKALKKERVKKDEVRQAIRAAGLASVEESEAVVLETDGTFSVIKHKHQNGQSSLKDVEGWERNKA</sequence>
<feature type="domain" description="YetF-like N-terminal transmembrane" evidence="9">
    <location>
        <begin position="21"/>
        <end position="83"/>
    </location>
</feature>
<accession>I0JLL7</accession>
<dbReference type="RefSeq" id="WP_014642931.1">
    <property type="nucleotide sequence ID" value="NC_017668.1"/>
</dbReference>
<evidence type="ECO:0000256" key="5">
    <source>
        <dbReference type="ARBA" id="ARBA00022989"/>
    </source>
</evidence>
<evidence type="ECO:0000256" key="6">
    <source>
        <dbReference type="ARBA" id="ARBA00023136"/>
    </source>
</evidence>
<dbReference type="Pfam" id="PF04239">
    <property type="entry name" value="DUF421"/>
    <property type="match status" value="1"/>
</dbReference>
<protein>
    <recommendedName>
        <fullName evidence="12">DUF421 domain-containing protein</fullName>
    </recommendedName>
</protein>
<keyword evidence="4 7" id="KW-0812">Transmembrane</keyword>
<evidence type="ECO:0000256" key="2">
    <source>
        <dbReference type="ARBA" id="ARBA00006448"/>
    </source>
</evidence>
<evidence type="ECO:0008006" key="12">
    <source>
        <dbReference type="Google" id="ProtNLM"/>
    </source>
</evidence>
<evidence type="ECO:0000256" key="4">
    <source>
        <dbReference type="ARBA" id="ARBA00022692"/>
    </source>
</evidence>
<evidence type="ECO:0000256" key="1">
    <source>
        <dbReference type="ARBA" id="ARBA00004651"/>
    </source>
</evidence>
<feature type="transmembrane region" description="Helical" evidence="7">
    <location>
        <begin position="39"/>
        <end position="58"/>
    </location>
</feature>
<dbReference type="HOGENOM" id="CLU_077149_3_3_9"/>
<comment type="similarity">
    <text evidence="2">Belongs to the UPF0702 family.</text>
</comment>
<dbReference type="PANTHER" id="PTHR34582:SF6">
    <property type="entry name" value="UPF0702 TRANSMEMBRANE PROTEIN YCAP"/>
    <property type="match status" value="1"/>
</dbReference>
<feature type="transmembrane region" description="Helical" evidence="7">
    <location>
        <begin position="6"/>
        <end position="27"/>
    </location>
</feature>
<evidence type="ECO:0000259" key="9">
    <source>
        <dbReference type="Pfam" id="PF20730"/>
    </source>
</evidence>
<dbReference type="GO" id="GO:0005886">
    <property type="term" value="C:plasma membrane"/>
    <property type="evidence" value="ECO:0007669"/>
    <property type="project" value="UniProtKB-SubCell"/>
</dbReference>
<keyword evidence="6 7" id="KW-0472">Membrane</keyword>
<evidence type="ECO:0000256" key="7">
    <source>
        <dbReference type="SAM" id="Phobius"/>
    </source>
</evidence>
<name>I0JLL7_HALH3</name>
<dbReference type="Proteomes" id="UP000007397">
    <property type="component" value="Chromosome"/>
</dbReference>
<feature type="domain" description="YetF C-terminal" evidence="8">
    <location>
        <begin position="88"/>
        <end position="158"/>
    </location>
</feature>
<comment type="subcellular location">
    <subcellularLocation>
        <location evidence="1">Cell membrane</location>
        <topology evidence="1">Multi-pass membrane protein</topology>
    </subcellularLocation>
</comment>
<reference evidence="10 11" key="1">
    <citation type="journal article" date="2013" name="Environ. Microbiol.">
        <title>Chloride and organic osmolytes: a hybrid strategy to cope with elevated salinities by the moderately halophilic, chloride-dependent bacterium Halobacillus halophilus.</title>
        <authorList>
            <person name="Saum S.H."/>
            <person name="Pfeiffer F."/>
            <person name="Palm P."/>
            <person name="Rampp M."/>
            <person name="Schuster S.C."/>
            <person name="Muller V."/>
            <person name="Oesterhelt D."/>
        </authorList>
    </citation>
    <scope>NUCLEOTIDE SEQUENCE [LARGE SCALE GENOMIC DNA]</scope>
    <source>
        <strain evidence="11">ATCC 35676 / DSM 2266 / JCM 20832 / KCTC 3685 / LMG 17431 / NBRC 102448 / NCIMB 2269</strain>
    </source>
</reference>
<organism evidence="10 11">
    <name type="scientific">Halobacillus halophilus (strain ATCC 35676 / DSM 2266 / JCM 20832 / KCTC 3685 / LMG 17431 / NBRC 102448 / NCIMB 2269)</name>
    <name type="common">Sporosarcina halophila</name>
    <dbReference type="NCBI Taxonomy" id="866895"/>
    <lineage>
        <taxon>Bacteria</taxon>
        <taxon>Bacillati</taxon>
        <taxon>Bacillota</taxon>
        <taxon>Bacilli</taxon>
        <taxon>Bacillales</taxon>
        <taxon>Bacillaceae</taxon>
        <taxon>Halobacillus</taxon>
    </lineage>
</organism>